<dbReference type="GO" id="GO:0006357">
    <property type="term" value="P:regulation of transcription by RNA polymerase II"/>
    <property type="evidence" value="ECO:0007669"/>
    <property type="project" value="InterPro"/>
</dbReference>
<sequence length="141" mass="15926">MPRLGGQEVLAVHHQHHIHQHRSHSPSCRHLLSPSVSLPPNPIVYNDTSSNLSNNHYSSNNNNSKFSSASNVFSMAIDSKIEQAMDLVKTHLMFAVREEVEVLRGRIGELEKHINQLESENAILREHVPPHLLRQITPKSP</sequence>
<accession>A0A2A2JCR8</accession>
<dbReference type="Proteomes" id="UP000218231">
    <property type="component" value="Unassembled WGS sequence"/>
</dbReference>
<dbReference type="Pfam" id="PF01166">
    <property type="entry name" value="TSC22"/>
    <property type="match status" value="1"/>
</dbReference>
<dbReference type="PROSITE" id="PS01289">
    <property type="entry name" value="TSC22"/>
    <property type="match status" value="1"/>
</dbReference>
<feature type="compositionally biased region" description="Basic residues" evidence="3">
    <location>
        <begin position="14"/>
        <end position="24"/>
    </location>
</feature>
<dbReference type="AlphaFoldDB" id="A0A2A2JCR8"/>
<feature type="coiled-coil region" evidence="2">
    <location>
        <begin position="100"/>
        <end position="127"/>
    </location>
</feature>
<evidence type="ECO:0000256" key="2">
    <source>
        <dbReference type="SAM" id="Coils"/>
    </source>
</evidence>
<feature type="region of interest" description="Disordered" evidence="3">
    <location>
        <begin position="14"/>
        <end position="33"/>
    </location>
</feature>
<dbReference type="CDD" id="cd21936">
    <property type="entry name" value="ZIP_TSC22D"/>
    <property type="match status" value="1"/>
</dbReference>
<dbReference type="STRING" id="2018661.A0A2A2JCR8"/>
<dbReference type="PANTHER" id="PTHR12348">
    <property type="entry name" value="TSC22"/>
    <property type="match status" value="1"/>
</dbReference>
<dbReference type="OrthoDB" id="8961796at2759"/>
<evidence type="ECO:0000313" key="4">
    <source>
        <dbReference type="EMBL" id="PAV59536.1"/>
    </source>
</evidence>
<organism evidence="4 5">
    <name type="scientific">Diploscapter pachys</name>
    <dbReference type="NCBI Taxonomy" id="2018661"/>
    <lineage>
        <taxon>Eukaryota</taxon>
        <taxon>Metazoa</taxon>
        <taxon>Ecdysozoa</taxon>
        <taxon>Nematoda</taxon>
        <taxon>Chromadorea</taxon>
        <taxon>Rhabditida</taxon>
        <taxon>Rhabditina</taxon>
        <taxon>Rhabditomorpha</taxon>
        <taxon>Rhabditoidea</taxon>
        <taxon>Rhabditidae</taxon>
        <taxon>Diploscapter</taxon>
    </lineage>
</organism>
<keyword evidence="2" id="KW-0175">Coiled coil</keyword>
<proteinExistence type="inferred from homology"/>
<dbReference type="SUPFAM" id="SSF58026">
    <property type="entry name" value="Delta-sleep-inducing peptide immunoreactive peptide"/>
    <property type="match status" value="1"/>
</dbReference>
<keyword evidence="5" id="KW-1185">Reference proteome</keyword>
<protein>
    <submittedName>
        <fullName evidence="4">Uncharacterized protein</fullName>
    </submittedName>
</protein>
<dbReference type="Gene3D" id="1.20.5.490">
    <property type="entry name" value="Single helix bin"/>
    <property type="match status" value="1"/>
</dbReference>
<dbReference type="InterPro" id="IPR047862">
    <property type="entry name" value="TSC22/BUN_CS"/>
</dbReference>
<evidence type="ECO:0000256" key="3">
    <source>
        <dbReference type="SAM" id="MobiDB-lite"/>
    </source>
</evidence>
<reference evidence="4 5" key="1">
    <citation type="journal article" date="2017" name="Curr. Biol.">
        <title>Genome architecture and evolution of a unichromosomal asexual nematode.</title>
        <authorList>
            <person name="Fradin H."/>
            <person name="Zegar C."/>
            <person name="Gutwein M."/>
            <person name="Lucas J."/>
            <person name="Kovtun M."/>
            <person name="Corcoran D."/>
            <person name="Baugh L.R."/>
            <person name="Kiontke K."/>
            <person name="Gunsalus K."/>
            <person name="Fitch D.H."/>
            <person name="Piano F."/>
        </authorList>
    </citation>
    <scope>NUCLEOTIDE SEQUENCE [LARGE SCALE GENOMIC DNA]</scope>
    <source>
        <strain evidence="4">PF1309</strain>
    </source>
</reference>
<name>A0A2A2JCR8_9BILA</name>
<comment type="similarity">
    <text evidence="1">Belongs to the TSC-22/Dip/Bun family.</text>
</comment>
<evidence type="ECO:0000313" key="5">
    <source>
        <dbReference type="Proteomes" id="UP000218231"/>
    </source>
</evidence>
<dbReference type="EMBL" id="LIAE01010516">
    <property type="protein sequence ID" value="PAV59536.1"/>
    <property type="molecule type" value="Genomic_DNA"/>
</dbReference>
<gene>
    <name evidence="4" type="ORF">WR25_23044</name>
</gene>
<dbReference type="InterPro" id="IPR000580">
    <property type="entry name" value="TSC22/Bun"/>
</dbReference>
<dbReference type="PANTHER" id="PTHR12348:SF26">
    <property type="entry name" value="PROTEIN TSCT-1"/>
    <property type="match status" value="1"/>
</dbReference>
<evidence type="ECO:0000256" key="1">
    <source>
        <dbReference type="ARBA" id="ARBA00007908"/>
    </source>
</evidence>
<comment type="caution">
    <text evidence="4">The sequence shown here is derived from an EMBL/GenBank/DDBJ whole genome shotgun (WGS) entry which is preliminary data.</text>
</comment>